<keyword evidence="1" id="KW-0812">Transmembrane</keyword>
<dbReference type="InterPro" id="IPR016174">
    <property type="entry name" value="Di-haem_cyt_TM"/>
</dbReference>
<dbReference type="Gene3D" id="1.20.810.10">
    <property type="entry name" value="Cytochrome Bc1 Complex, Chain C"/>
    <property type="match status" value="1"/>
</dbReference>
<keyword evidence="1" id="KW-1133">Transmembrane helix</keyword>
<dbReference type="EMBL" id="WNZW01000014">
    <property type="protein sequence ID" value="MUG47629.1"/>
    <property type="molecule type" value="Genomic_DNA"/>
</dbReference>
<dbReference type="Proteomes" id="UP000447876">
    <property type="component" value="Unassembled WGS sequence"/>
</dbReference>
<name>A0A7X2Z6D7_9BACL</name>
<dbReference type="GO" id="GO:0022904">
    <property type="term" value="P:respiratory electron transport chain"/>
    <property type="evidence" value="ECO:0007669"/>
    <property type="project" value="InterPro"/>
</dbReference>
<proteinExistence type="predicted"/>
<feature type="transmembrane region" description="Helical" evidence="1">
    <location>
        <begin position="21"/>
        <end position="41"/>
    </location>
</feature>
<reference evidence="2 3" key="1">
    <citation type="submission" date="2019-11" db="EMBL/GenBank/DDBJ databases">
        <title>Draft genome sequences of five Paenibacillus species of dairy origin.</title>
        <authorList>
            <person name="Olajide A.M."/>
            <person name="Chen S."/>
            <person name="Lapointe G."/>
        </authorList>
    </citation>
    <scope>NUCLEOTIDE SEQUENCE [LARGE SCALE GENOMIC DNA]</scope>
    <source>
        <strain evidence="2 3">12CR55</strain>
    </source>
</reference>
<evidence type="ECO:0000256" key="1">
    <source>
        <dbReference type="SAM" id="Phobius"/>
    </source>
</evidence>
<protein>
    <submittedName>
        <fullName evidence="2">Uncharacterized protein</fullName>
    </submittedName>
</protein>
<dbReference type="GO" id="GO:0016020">
    <property type="term" value="C:membrane"/>
    <property type="evidence" value="ECO:0007669"/>
    <property type="project" value="InterPro"/>
</dbReference>
<dbReference type="SUPFAM" id="SSF81342">
    <property type="entry name" value="Transmembrane di-heme cytochromes"/>
    <property type="match status" value="1"/>
</dbReference>
<dbReference type="AlphaFoldDB" id="A0A7X2Z6D7"/>
<sequence>MDLNKRNNLNKLNKRALIESIIFVVLILAGVVGFQVVQGALLTRNYVPDVINNYASVEHLQQQVAFGTIARTDGITLVLEIGGLLLMAMAYYMLRTRLIRLRKRKK</sequence>
<keyword evidence="1" id="KW-0472">Membrane</keyword>
<comment type="caution">
    <text evidence="2">The sequence shown here is derived from an EMBL/GenBank/DDBJ whole genome shotgun (WGS) entry which is preliminary data.</text>
</comment>
<dbReference type="InterPro" id="IPR027387">
    <property type="entry name" value="Cytb/b6-like_sf"/>
</dbReference>
<evidence type="ECO:0000313" key="2">
    <source>
        <dbReference type="EMBL" id="MUG47629.1"/>
    </source>
</evidence>
<evidence type="ECO:0000313" key="3">
    <source>
        <dbReference type="Proteomes" id="UP000447876"/>
    </source>
</evidence>
<gene>
    <name evidence="2" type="ORF">GNP95_21995</name>
</gene>
<organism evidence="2 3">
    <name type="scientific">Paenibacillus woosongensis</name>
    <dbReference type="NCBI Taxonomy" id="307580"/>
    <lineage>
        <taxon>Bacteria</taxon>
        <taxon>Bacillati</taxon>
        <taxon>Bacillota</taxon>
        <taxon>Bacilli</taxon>
        <taxon>Bacillales</taxon>
        <taxon>Paenibacillaceae</taxon>
        <taxon>Paenibacillus</taxon>
    </lineage>
</organism>
<feature type="transmembrane region" description="Helical" evidence="1">
    <location>
        <begin position="74"/>
        <end position="94"/>
    </location>
</feature>
<accession>A0A7X2Z6D7</accession>